<protein>
    <recommendedName>
        <fullName evidence="4">Alkyl hydroperoxide reductase subunit C/ Thiol specific antioxidant domain-containing protein</fullName>
    </recommendedName>
</protein>
<evidence type="ECO:0000256" key="1">
    <source>
        <dbReference type="SAM" id="SignalP"/>
    </source>
</evidence>
<dbReference type="EMBL" id="JACQWF010000302">
    <property type="protein sequence ID" value="MBI4596066.1"/>
    <property type="molecule type" value="Genomic_DNA"/>
</dbReference>
<proteinExistence type="predicted"/>
<dbReference type="SUPFAM" id="SSF52833">
    <property type="entry name" value="Thioredoxin-like"/>
    <property type="match status" value="1"/>
</dbReference>
<accession>A0A933GMC6</accession>
<gene>
    <name evidence="2" type="ORF">HY730_06775</name>
</gene>
<sequence length="81" mass="9253">MCSNKWIFMVTVILLSLTSYTFALAEAAEKSSDEIYHEFEVQKFPTPLKALDFRVTDLDGHEIQLSYLKGKVVLLSFFTAD</sequence>
<keyword evidence="1" id="KW-0732">Signal</keyword>
<name>A0A933GMC6_UNCTE</name>
<dbReference type="AlphaFoldDB" id="A0A933GMC6"/>
<comment type="caution">
    <text evidence="2">The sequence shown here is derived from an EMBL/GenBank/DDBJ whole genome shotgun (WGS) entry which is preliminary data.</text>
</comment>
<reference evidence="2" key="1">
    <citation type="submission" date="2020-07" db="EMBL/GenBank/DDBJ databases">
        <title>Huge and variable diversity of episymbiotic CPR bacteria and DPANN archaea in groundwater ecosystems.</title>
        <authorList>
            <person name="He C.Y."/>
            <person name="Keren R."/>
            <person name="Whittaker M."/>
            <person name="Farag I.F."/>
            <person name="Doudna J."/>
            <person name="Cate J.H.D."/>
            <person name="Banfield J.F."/>
        </authorList>
    </citation>
    <scope>NUCLEOTIDE SEQUENCE</scope>
    <source>
        <strain evidence="2">NC_groundwater_1482_Ag_S-0.65um_47_24</strain>
    </source>
</reference>
<feature type="chain" id="PRO_5036744442" description="Alkyl hydroperoxide reductase subunit C/ Thiol specific antioxidant domain-containing protein" evidence="1">
    <location>
        <begin position="26"/>
        <end position="81"/>
    </location>
</feature>
<dbReference type="Gene3D" id="3.40.30.10">
    <property type="entry name" value="Glutaredoxin"/>
    <property type="match status" value="1"/>
</dbReference>
<organism evidence="2 3">
    <name type="scientific">Tectimicrobiota bacterium</name>
    <dbReference type="NCBI Taxonomy" id="2528274"/>
    <lineage>
        <taxon>Bacteria</taxon>
        <taxon>Pseudomonadati</taxon>
        <taxon>Nitrospinota/Tectimicrobiota group</taxon>
        <taxon>Candidatus Tectimicrobiota</taxon>
    </lineage>
</organism>
<dbReference type="InterPro" id="IPR036249">
    <property type="entry name" value="Thioredoxin-like_sf"/>
</dbReference>
<evidence type="ECO:0000313" key="2">
    <source>
        <dbReference type="EMBL" id="MBI4596066.1"/>
    </source>
</evidence>
<dbReference type="Proteomes" id="UP000772181">
    <property type="component" value="Unassembled WGS sequence"/>
</dbReference>
<evidence type="ECO:0008006" key="4">
    <source>
        <dbReference type="Google" id="ProtNLM"/>
    </source>
</evidence>
<feature type="signal peptide" evidence="1">
    <location>
        <begin position="1"/>
        <end position="25"/>
    </location>
</feature>
<evidence type="ECO:0000313" key="3">
    <source>
        <dbReference type="Proteomes" id="UP000772181"/>
    </source>
</evidence>